<gene>
    <name evidence="9" type="ORF">AAP_01119</name>
</gene>
<evidence type="ECO:0000259" key="7">
    <source>
        <dbReference type="PROSITE" id="PS51192"/>
    </source>
</evidence>
<evidence type="ECO:0000259" key="8">
    <source>
        <dbReference type="PROSITE" id="PS51194"/>
    </source>
</evidence>
<comment type="similarity">
    <text evidence="1">Belongs to the helicase family. RecQ subfamily.</text>
</comment>
<keyword evidence="2" id="KW-0547">Nucleotide-binding</keyword>
<dbReference type="EC" id="5.6.2.4" evidence="5"/>
<dbReference type="GO" id="GO:0005634">
    <property type="term" value="C:nucleus"/>
    <property type="evidence" value="ECO:0007669"/>
    <property type="project" value="TreeGrafter"/>
</dbReference>
<reference evidence="9 10" key="1">
    <citation type="journal article" date="2016" name="Genome Biol. Evol.">
        <title>Divergent and convergent evolution of fungal pathogenicity.</title>
        <authorList>
            <person name="Shang Y."/>
            <person name="Xiao G."/>
            <person name="Zheng P."/>
            <person name="Cen K."/>
            <person name="Zhan S."/>
            <person name="Wang C."/>
        </authorList>
    </citation>
    <scope>NUCLEOTIDE SEQUENCE [LARGE SCALE GENOMIC DNA]</scope>
    <source>
        <strain evidence="9 10">ARSEF 7405</strain>
    </source>
</reference>
<dbReference type="Pfam" id="PF00651">
    <property type="entry name" value="BTB"/>
    <property type="match status" value="1"/>
</dbReference>
<dbReference type="PANTHER" id="PTHR13710">
    <property type="entry name" value="DNA HELICASE RECQ FAMILY MEMBER"/>
    <property type="match status" value="1"/>
</dbReference>
<dbReference type="VEuPathDB" id="FungiDB:AAP_01119"/>
<proteinExistence type="inferred from homology"/>
<dbReference type="GO" id="GO:0003676">
    <property type="term" value="F:nucleic acid binding"/>
    <property type="evidence" value="ECO:0007669"/>
    <property type="project" value="InterPro"/>
</dbReference>
<dbReference type="Pfam" id="PF00270">
    <property type="entry name" value="DEAD"/>
    <property type="match status" value="1"/>
</dbReference>
<dbReference type="SMART" id="SM00490">
    <property type="entry name" value="HELICc"/>
    <property type="match status" value="1"/>
</dbReference>
<dbReference type="OrthoDB" id="10261556at2759"/>
<evidence type="ECO:0000313" key="9">
    <source>
        <dbReference type="EMBL" id="KZZ96346.1"/>
    </source>
</evidence>
<keyword evidence="10" id="KW-1185">Reference proteome</keyword>
<dbReference type="PROSITE" id="PS51192">
    <property type="entry name" value="HELICASE_ATP_BIND_1"/>
    <property type="match status" value="1"/>
</dbReference>
<dbReference type="Proteomes" id="UP000242877">
    <property type="component" value="Unassembled WGS sequence"/>
</dbReference>
<dbReference type="PANTHER" id="PTHR13710:SF152">
    <property type="entry name" value="ATP-DEPENDENT DNA HELICASE Q5"/>
    <property type="match status" value="1"/>
</dbReference>
<name>A0A168CA97_9EURO</name>
<dbReference type="InterPro" id="IPR001650">
    <property type="entry name" value="Helicase_C-like"/>
</dbReference>
<comment type="catalytic activity">
    <reaction evidence="4">
        <text>Couples ATP hydrolysis with the unwinding of duplex DNA by translocating in the 3'-5' direction.</text>
        <dbReference type="EC" id="5.6.2.4"/>
    </reaction>
</comment>
<dbReference type="SMART" id="SM00487">
    <property type="entry name" value="DEXDc"/>
    <property type="match status" value="1"/>
</dbReference>
<dbReference type="GO" id="GO:0043138">
    <property type="term" value="F:3'-5' DNA helicase activity"/>
    <property type="evidence" value="ECO:0007669"/>
    <property type="project" value="UniProtKB-EC"/>
</dbReference>
<dbReference type="SUPFAM" id="SSF54695">
    <property type="entry name" value="POZ domain"/>
    <property type="match status" value="1"/>
</dbReference>
<keyword evidence="9" id="KW-0378">Hydrolase</keyword>
<dbReference type="InterPro" id="IPR000210">
    <property type="entry name" value="BTB/POZ_dom"/>
</dbReference>
<keyword evidence="9" id="KW-0347">Helicase</keyword>
<keyword evidence="3" id="KW-0067">ATP-binding</keyword>
<accession>A0A168CA97</accession>
<dbReference type="GO" id="GO:0005694">
    <property type="term" value="C:chromosome"/>
    <property type="evidence" value="ECO:0007669"/>
    <property type="project" value="TreeGrafter"/>
</dbReference>
<evidence type="ECO:0000256" key="3">
    <source>
        <dbReference type="ARBA" id="ARBA00022840"/>
    </source>
</evidence>
<evidence type="ECO:0000256" key="6">
    <source>
        <dbReference type="SAM" id="MobiDB-lite"/>
    </source>
</evidence>
<evidence type="ECO:0000256" key="1">
    <source>
        <dbReference type="ARBA" id="ARBA00005446"/>
    </source>
</evidence>
<dbReference type="InterPro" id="IPR011333">
    <property type="entry name" value="SKP1/BTB/POZ_sf"/>
</dbReference>
<dbReference type="Pfam" id="PF00271">
    <property type="entry name" value="Helicase_C"/>
    <property type="match status" value="1"/>
</dbReference>
<dbReference type="GO" id="GO:0000724">
    <property type="term" value="P:double-strand break repair via homologous recombination"/>
    <property type="evidence" value="ECO:0007669"/>
    <property type="project" value="TreeGrafter"/>
</dbReference>
<dbReference type="PROSITE" id="PS51194">
    <property type="entry name" value="HELICASE_CTER"/>
    <property type="match status" value="1"/>
</dbReference>
<dbReference type="CDD" id="cd17920">
    <property type="entry name" value="DEXHc_RecQ"/>
    <property type="match status" value="1"/>
</dbReference>
<dbReference type="InterPro" id="IPR014001">
    <property type="entry name" value="Helicase_ATP-bd"/>
</dbReference>
<protein>
    <recommendedName>
        <fullName evidence="5">DNA 3'-5' helicase</fullName>
        <ecNumber evidence="5">5.6.2.4</ecNumber>
    </recommendedName>
</protein>
<feature type="domain" description="Helicase C-terminal" evidence="8">
    <location>
        <begin position="414"/>
        <end position="589"/>
    </location>
</feature>
<dbReference type="CDD" id="cd18186">
    <property type="entry name" value="BTB_POZ_ZBTB_KLHL-like"/>
    <property type="match status" value="1"/>
</dbReference>
<evidence type="ECO:0000256" key="2">
    <source>
        <dbReference type="ARBA" id="ARBA00022741"/>
    </source>
</evidence>
<dbReference type="GO" id="GO:0005737">
    <property type="term" value="C:cytoplasm"/>
    <property type="evidence" value="ECO:0007669"/>
    <property type="project" value="TreeGrafter"/>
</dbReference>
<dbReference type="GO" id="GO:0009378">
    <property type="term" value="F:four-way junction helicase activity"/>
    <property type="evidence" value="ECO:0007669"/>
    <property type="project" value="TreeGrafter"/>
</dbReference>
<dbReference type="Gene3D" id="3.40.50.300">
    <property type="entry name" value="P-loop containing nucleotide triphosphate hydrolases"/>
    <property type="match status" value="2"/>
</dbReference>
<evidence type="ECO:0000313" key="10">
    <source>
        <dbReference type="Proteomes" id="UP000242877"/>
    </source>
</evidence>
<feature type="region of interest" description="Disordered" evidence="6">
    <location>
        <begin position="492"/>
        <end position="512"/>
    </location>
</feature>
<dbReference type="AlphaFoldDB" id="A0A168CA97"/>
<dbReference type="SUPFAM" id="SSF52540">
    <property type="entry name" value="P-loop containing nucleoside triphosphate hydrolases"/>
    <property type="match status" value="1"/>
</dbReference>
<feature type="domain" description="Helicase ATP-binding" evidence="7">
    <location>
        <begin position="203"/>
        <end position="366"/>
    </location>
</feature>
<dbReference type="EMBL" id="AZGZ01000003">
    <property type="protein sequence ID" value="KZZ96346.1"/>
    <property type="molecule type" value="Genomic_DNA"/>
</dbReference>
<dbReference type="GO" id="GO:0005524">
    <property type="term" value="F:ATP binding"/>
    <property type="evidence" value="ECO:0007669"/>
    <property type="project" value="UniProtKB-KW"/>
</dbReference>
<organism evidence="9 10">
    <name type="scientific">Ascosphaera apis ARSEF 7405</name>
    <dbReference type="NCBI Taxonomy" id="392613"/>
    <lineage>
        <taxon>Eukaryota</taxon>
        <taxon>Fungi</taxon>
        <taxon>Dikarya</taxon>
        <taxon>Ascomycota</taxon>
        <taxon>Pezizomycotina</taxon>
        <taxon>Eurotiomycetes</taxon>
        <taxon>Eurotiomycetidae</taxon>
        <taxon>Onygenales</taxon>
        <taxon>Ascosphaeraceae</taxon>
        <taxon>Ascosphaera</taxon>
    </lineage>
</organism>
<sequence>MSASVPCIFPPLVWGKEYSDMTILCDDEVHIPAHKYVVCQRVASIGRELECDENPNPLVDLTGYDSQIVKMMLAAVYHGTGRLNFEESLRTQLMLDFYGVRPVQSSTRNFIYQQLKDCIDLYGIAVGLGIRELQDAMSLMIRQIMIHRQESVRPCYDKLLARVYTKSGDMKLKEIFHNHAPDELKKRYQDDKESALLASMLDASAYAKEQLFGLTNSKEARGLTIVISPLLALMVDQVNALKAHGVPVATINGSTPQSERNATIKDVLSGHPRTRLLYVTPELCQGEKIRRTILKIHEQGQLIRISIDEAHCVSEWGHDFRPAYKQLRWFRQELVNPVVPITALTATATARVRKDIISILGLDTKTLKQFSTPSARPNIHYQVRCLKDFADDPTSADLSQVADLLEWLKGMHERRLKVVDELRKQGHGEEDEEQTSLRPITGIIYVPLRAACHDLARTLTEMAPFKIKAVPYHAGMTNSERQQIHKMWDASGQGGTMGSKATDRNSRSNISGKIRSGNVRRQITLDSRTTFLDPEPDDPKNPPAFIIVVATTAFGMGIDNPHVRFVVHWTLPRTFENLVQESGRMRWKG</sequence>
<dbReference type="InterPro" id="IPR027417">
    <property type="entry name" value="P-loop_NTPase"/>
</dbReference>
<comment type="caution">
    <text evidence="9">The sequence shown here is derived from an EMBL/GenBank/DDBJ whole genome shotgun (WGS) entry which is preliminary data.</text>
</comment>
<evidence type="ECO:0000256" key="5">
    <source>
        <dbReference type="ARBA" id="ARBA00034808"/>
    </source>
</evidence>
<dbReference type="Gene3D" id="3.30.710.10">
    <property type="entry name" value="Potassium Channel Kv1.1, Chain A"/>
    <property type="match status" value="1"/>
</dbReference>
<dbReference type="InterPro" id="IPR011545">
    <property type="entry name" value="DEAD/DEAH_box_helicase_dom"/>
</dbReference>
<evidence type="ECO:0000256" key="4">
    <source>
        <dbReference type="ARBA" id="ARBA00034617"/>
    </source>
</evidence>